<keyword evidence="4" id="KW-1185">Reference proteome</keyword>
<accession>A0ABU2JV59</accession>
<name>A0ABU2JV59_9ACTN</name>
<feature type="transmembrane region" description="Helical" evidence="1">
    <location>
        <begin position="20"/>
        <end position="42"/>
    </location>
</feature>
<evidence type="ECO:0000256" key="1">
    <source>
        <dbReference type="SAM" id="Phobius"/>
    </source>
</evidence>
<sequence>MTVTTRPTLPLTIRPTLTRVVLLAIGLLTWAILTLIAVLLPAGGAVSWGLGDRLAVSGSGLLVCAMLALLSRPRVTADEAGVTVVNLTTVRRLSWPEIVRVTLRPGDAWVTLDLADGTVLPVMAIQPGVSRERSLADARTLRDLVDRLGAAPEAT</sequence>
<evidence type="ECO:0000313" key="4">
    <source>
        <dbReference type="Proteomes" id="UP001183410"/>
    </source>
</evidence>
<keyword evidence="1" id="KW-1133">Transmembrane helix</keyword>
<dbReference type="Pfam" id="PF10756">
    <property type="entry name" value="bPH_6"/>
    <property type="match status" value="1"/>
</dbReference>
<protein>
    <submittedName>
        <fullName evidence="3">PH domain-containing protein</fullName>
    </submittedName>
</protein>
<dbReference type="Proteomes" id="UP001183410">
    <property type="component" value="Unassembled WGS sequence"/>
</dbReference>
<feature type="domain" description="Low molecular weight protein antigen 6 PH" evidence="2">
    <location>
        <begin position="72"/>
        <end position="143"/>
    </location>
</feature>
<gene>
    <name evidence="3" type="ORF">RM844_21455</name>
</gene>
<organism evidence="3 4">
    <name type="scientific">Streptomyces chisholmiae</name>
    <dbReference type="NCBI Taxonomy" id="3075540"/>
    <lineage>
        <taxon>Bacteria</taxon>
        <taxon>Bacillati</taxon>
        <taxon>Actinomycetota</taxon>
        <taxon>Actinomycetes</taxon>
        <taxon>Kitasatosporales</taxon>
        <taxon>Streptomycetaceae</taxon>
        <taxon>Streptomyces</taxon>
    </lineage>
</organism>
<reference evidence="4" key="1">
    <citation type="submission" date="2023-07" db="EMBL/GenBank/DDBJ databases">
        <title>30 novel species of actinomycetes from the DSMZ collection.</title>
        <authorList>
            <person name="Nouioui I."/>
        </authorList>
    </citation>
    <scope>NUCLEOTIDE SEQUENCE [LARGE SCALE GENOMIC DNA]</scope>
    <source>
        <strain evidence="4">DSM 44915</strain>
    </source>
</reference>
<keyword evidence="1" id="KW-0472">Membrane</keyword>
<comment type="caution">
    <text evidence="3">The sequence shown here is derived from an EMBL/GenBank/DDBJ whole genome shotgun (WGS) entry which is preliminary data.</text>
</comment>
<proteinExistence type="predicted"/>
<dbReference type="EMBL" id="JAVREO010000013">
    <property type="protein sequence ID" value="MDT0268859.1"/>
    <property type="molecule type" value="Genomic_DNA"/>
</dbReference>
<evidence type="ECO:0000313" key="3">
    <source>
        <dbReference type="EMBL" id="MDT0268859.1"/>
    </source>
</evidence>
<dbReference type="RefSeq" id="WP_311668946.1">
    <property type="nucleotide sequence ID" value="NZ_JAVREO010000013.1"/>
</dbReference>
<feature type="transmembrane region" description="Helical" evidence="1">
    <location>
        <begin position="54"/>
        <end position="70"/>
    </location>
</feature>
<dbReference type="InterPro" id="IPR019692">
    <property type="entry name" value="CFP-6_PH"/>
</dbReference>
<keyword evidence="1" id="KW-0812">Transmembrane</keyword>
<evidence type="ECO:0000259" key="2">
    <source>
        <dbReference type="Pfam" id="PF10756"/>
    </source>
</evidence>